<evidence type="ECO:0000256" key="7">
    <source>
        <dbReference type="ARBA" id="ARBA00022692"/>
    </source>
</evidence>
<comment type="caution">
    <text evidence="18">The sequence shown here is derived from an EMBL/GenBank/DDBJ whole genome shotgun (WGS) entry which is preliminary data.</text>
</comment>
<evidence type="ECO:0000256" key="14">
    <source>
        <dbReference type="SAM" id="Coils"/>
    </source>
</evidence>
<feature type="domain" description="HAMP" evidence="17">
    <location>
        <begin position="385"/>
        <end position="434"/>
    </location>
</feature>
<keyword evidence="19" id="KW-1185">Reference proteome</keyword>
<dbReference type="SUPFAM" id="SSF55874">
    <property type="entry name" value="ATPase domain of HSP90 chaperone/DNA topoisomerase II/histidine kinase"/>
    <property type="match status" value="1"/>
</dbReference>
<feature type="transmembrane region" description="Helical" evidence="15">
    <location>
        <begin position="361"/>
        <end position="382"/>
    </location>
</feature>
<gene>
    <name evidence="18" type="ORF">OXH55_13845</name>
</gene>
<evidence type="ECO:0000256" key="3">
    <source>
        <dbReference type="ARBA" id="ARBA00012438"/>
    </source>
</evidence>
<evidence type="ECO:0000256" key="2">
    <source>
        <dbReference type="ARBA" id="ARBA00004651"/>
    </source>
</evidence>
<dbReference type="Gene3D" id="1.10.287.130">
    <property type="match status" value="1"/>
</dbReference>
<sequence length="661" mass="76964">MDIKSKSKHLYITLFILSIYMIALSFMSAFDFIEKNEYIAKDAYFNSYKFKHELVEYYRNVEILLKDTQKADDELEEVKQESTKNLENKKRKSLEKYEKTKKYIDSRKFFKYYIVEKESGEIHTNLEETSDIENYIQNKALYSINFPKKYIRDGYIQPINEWFQVNGFEGSFIILEDVEGYSQIQKDYEYYNSIKVRVIKEEIICVFSLLIGLSILIYIVKNKRDEISYIEKIGILYEKIPLDSRICIFIICSFLILIYQVNVNFFYLPMNISHVIKLTIVAFYVFYLILNIKIAIRLIKDAEERAIQWKDSSIYQFTALVKDSSMSKNIISKINIIFILTILLGIFICAALITLFSGDGFIFVISAVYIFIYLLLVPQYILKKTASLNKIIKATDEIVSGNLNYTIEENEKGNLSKLAHNINNMKEGFRKSVESQVKSERLKSELITNVSHDLKTPLTSIINYINLLKKEDLSKEESSAYIEILDRKSQRLKILIDDLFEASKIASGAAELNVERVDIVAILRQAMGEFDEKIENSSLTFRVNIPKKNIYMNLDGKRTWRVFENLIGNILKYSMPNTRAYIDLKEEENKVLIIMKNISAYEMDFDVEEIFERFKRGDKSRNTEGSGLGLAIAKSIVELQGGNMRIDIDGDLFKVSVELNK</sequence>
<evidence type="ECO:0000256" key="15">
    <source>
        <dbReference type="SAM" id="Phobius"/>
    </source>
</evidence>
<dbReference type="SMART" id="SM00387">
    <property type="entry name" value="HATPase_c"/>
    <property type="match status" value="1"/>
</dbReference>
<dbReference type="SUPFAM" id="SSF47384">
    <property type="entry name" value="Homodimeric domain of signal transducing histidine kinase"/>
    <property type="match status" value="1"/>
</dbReference>
<keyword evidence="6" id="KW-0808">Transferase</keyword>
<dbReference type="InterPro" id="IPR004358">
    <property type="entry name" value="Sig_transdc_His_kin-like_C"/>
</dbReference>
<dbReference type="GO" id="GO:0016301">
    <property type="term" value="F:kinase activity"/>
    <property type="evidence" value="ECO:0007669"/>
    <property type="project" value="UniProtKB-KW"/>
</dbReference>
<dbReference type="InterPro" id="IPR036890">
    <property type="entry name" value="HATPase_C_sf"/>
</dbReference>
<keyword evidence="4" id="KW-1003">Cell membrane</keyword>
<evidence type="ECO:0000256" key="8">
    <source>
        <dbReference type="ARBA" id="ARBA00022741"/>
    </source>
</evidence>
<evidence type="ECO:0000259" key="16">
    <source>
        <dbReference type="PROSITE" id="PS50109"/>
    </source>
</evidence>
<keyword evidence="11 15" id="KW-1133">Transmembrane helix</keyword>
<reference evidence="18" key="1">
    <citation type="submission" date="2022-12" db="EMBL/GenBank/DDBJ databases">
        <authorList>
            <person name="Wang J."/>
        </authorList>
    </citation>
    <scope>NUCLEOTIDE SEQUENCE</scope>
    <source>
        <strain evidence="18">HY-42-06</strain>
    </source>
</reference>
<dbReference type="CDD" id="cd06225">
    <property type="entry name" value="HAMP"/>
    <property type="match status" value="1"/>
</dbReference>
<keyword evidence="13 15" id="KW-0472">Membrane</keyword>
<evidence type="ECO:0000256" key="9">
    <source>
        <dbReference type="ARBA" id="ARBA00022777"/>
    </source>
</evidence>
<organism evidence="18 19">
    <name type="scientific">Clostridium ganghwense</name>
    <dbReference type="NCBI Taxonomy" id="312089"/>
    <lineage>
        <taxon>Bacteria</taxon>
        <taxon>Bacillati</taxon>
        <taxon>Bacillota</taxon>
        <taxon>Clostridia</taxon>
        <taxon>Eubacteriales</taxon>
        <taxon>Clostridiaceae</taxon>
        <taxon>Clostridium</taxon>
    </lineage>
</organism>
<keyword evidence="8" id="KW-0547">Nucleotide-binding</keyword>
<evidence type="ECO:0000313" key="18">
    <source>
        <dbReference type="EMBL" id="MCY6371724.1"/>
    </source>
</evidence>
<dbReference type="InterPro" id="IPR036097">
    <property type="entry name" value="HisK_dim/P_sf"/>
</dbReference>
<dbReference type="EMBL" id="JAPQES010000005">
    <property type="protein sequence ID" value="MCY6371724.1"/>
    <property type="molecule type" value="Genomic_DNA"/>
</dbReference>
<evidence type="ECO:0000256" key="6">
    <source>
        <dbReference type="ARBA" id="ARBA00022679"/>
    </source>
</evidence>
<comment type="subcellular location">
    <subcellularLocation>
        <location evidence="2">Cell membrane</location>
        <topology evidence="2">Multi-pass membrane protein</topology>
    </subcellularLocation>
</comment>
<feature type="coiled-coil region" evidence="14">
    <location>
        <begin position="61"/>
        <end position="92"/>
    </location>
</feature>
<keyword evidence="14" id="KW-0175">Coiled coil</keyword>
<dbReference type="Proteomes" id="UP001079657">
    <property type="component" value="Unassembled WGS sequence"/>
</dbReference>
<evidence type="ECO:0000256" key="4">
    <source>
        <dbReference type="ARBA" id="ARBA00022475"/>
    </source>
</evidence>
<keyword evidence="12" id="KW-0902">Two-component regulatory system</keyword>
<dbReference type="InterPro" id="IPR003661">
    <property type="entry name" value="HisK_dim/P_dom"/>
</dbReference>
<name>A0ABT4CRR0_9CLOT</name>
<keyword evidence="10" id="KW-0067">ATP-binding</keyword>
<keyword evidence="5" id="KW-0597">Phosphoprotein</keyword>
<dbReference type="PROSITE" id="PS50885">
    <property type="entry name" value="HAMP"/>
    <property type="match status" value="1"/>
</dbReference>
<feature type="transmembrane region" description="Helical" evidence="15">
    <location>
        <begin position="203"/>
        <end position="221"/>
    </location>
</feature>
<accession>A0ABT4CRR0</accession>
<dbReference type="PRINTS" id="PR00344">
    <property type="entry name" value="BCTRLSENSOR"/>
</dbReference>
<evidence type="ECO:0000313" key="19">
    <source>
        <dbReference type="Proteomes" id="UP001079657"/>
    </source>
</evidence>
<dbReference type="InterPro" id="IPR050398">
    <property type="entry name" value="HssS/ArlS-like"/>
</dbReference>
<dbReference type="Pfam" id="PF02518">
    <property type="entry name" value="HATPase_c"/>
    <property type="match status" value="1"/>
</dbReference>
<dbReference type="PANTHER" id="PTHR45528">
    <property type="entry name" value="SENSOR HISTIDINE KINASE CPXA"/>
    <property type="match status" value="1"/>
</dbReference>
<evidence type="ECO:0000259" key="17">
    <source>
        <dbReference type="PROSITE" id="PS50885"/>
    </source>
</evidence>
<feature type="transmembrane region" description="Helical" evidence="15">
    <location>
        <begin position="334"/>
        <end position="355"/>
    </location>
</feature>
<comment type="catalytic activity">
    <reaction evidence="1">
        <text>ATP + protein L-histidine = ADP + protein N-phospho-L-histidine.</text>
        <dbReference type="EC" id="2.7.13.3"/>
    </reaction>
</comment>
<evidence type="ECO:0000256" key="11">
    <source>
        <dbReference type="ARBA" id="ARBA00022989"/>
    </source>
</evidence>
<dbReference type="PANTHER" id="PTHR45528:SF1">
    <property type="entry name" value="SENSOR HISTIDINE KINASE CPXA"/>
    <property type="match status" value="1"/>
</dbReference>
<dbReference type="CDD" id="cd00082">
    <property type="entry name" value="HisKA"/>
    <property type="match status" value="1"/>
</dbReference>
<dbReference type="Pfam" id="PF00512">
    <property type="entry name" value="HisKA"/>
    <property type="match status" value="1"/>
</dbReference>
<keyword evidence="7 15" id="KW-0812">Transmembrane</keyword>
<dbReference type="InterPro" id="IPR003594">
    <property type="entry name" value="HATPase_dom"/>
</dbReference>
<keyword evidence="9 18" id="KW-0418">Kinase</keyword>
<evidence type="ECO:0000256" key="12">
    <source>
        <dbReference type="ARBA" id="ARBA00023012"/>
    </source>
</evidence>
<dbReference type="SMART" id="SM00388">
    <property type="entry name" value="HisKA"/>
    <property type="match status" value="1"/>
</dbReference>
<dbReference type="Gene3D" id="3.30.565.10">
    <property type="entry name" value="Histidine kinase-like ATPase, C-terminal domain"/>
    <property type="match status" value="1"/>
</dbReference>
<dbReference type="EC" id="2.7.13.3" evidence="3"/>
<evidence type="ECO:0000256" key="10">
    <source>
        <dbReference type="ARBA" id="ARBA00022840"/>
    </source>
</evidence>
<dbReference type="InterPro" id="IPR005467">
    <property type="entry name" value="His_kinase_dom"/>
</dbReference>
<feature type="transmembrane region" description="Helical" evidence="15">
    <location>
        <begin position="242"/>
        <end position="261"/>
    </location>
</feature>
<evidence type="ECO:0000256" key="5">
    <source>
        <dbReference type="ARBA" id="ARBA00022553"/>
    </source>
</evidence>
<dbReference type="InterPro" id="IPR003660">
    <property type="entry name" value="HAMP_dom"/>
</dbReference>
<evidence type="ECO:0000256" key="1">
    <source>
        <dbReference type="ARBA" id="ARBA00000085"/>
    </source>
</evidence>
<feature type="transmembrane region" description="Helical" evidence="15">
    <location>
        <begin position="12"/>
        <end position="30"/>
    </location>
</feature>
<dbReference type="PROSITE" id="PS50109">
    <property type="entry name" value="HIS_KIN"/>
    <property type="match status" value="1"/>
</dbReference>
<feature type="domain" description="Histidine kinase" evidence="16">
    <location>
        <begin position="449"/>
        <end position="661"/>
    </location>
</feature>
<proteinExistence type="predicted"/>
<protein>
    <recommendedName>
        <fullName evidence="3">histidine kinase</fullName>
        <ecNumber evidence="3">2.7.13.3</ecNumber>
    </recommendedName>
</protein>
<evidence type="ECO:0000256" key="13">
    <source>
        <dbReference type="ARBA" id="ARBA00023136"/>
    </source>
</evidence>